<sequence length="133" mass="15021">MLSRKDLAKEWCFSFRRPLHAWEDDETARLISLLGVGPHLHLEQGDSMRWKADQTGVFKLVMEFGVGWVCAANSSQQQYCSSEVSEAGEWCAGVCWDLRFRSFQVFKFCISGCSSSFSAGSFGELILIEFLGF</sequence>
<dbReference type="EMBL" id="CM045760">
    <property type="protein sequence ID" value="KAI8026108.1"/>
    <property type="molecule type" value="Genomic_DNA"/>
</dbReference>
<gene>
    <name evidence="1" type="ORF">LOK49_LG02G00498</name>
</gene>
<proteinExistence type="predicted"/>
<accession>A0ACC0IL76</accession>
<dbReference type="Proteomes" id="UP001060215">
    <property type="component" value="Chromosome 3"/>
</dbReference>
<protein>
    <submittedName>
        <fullName evidence="1">Uncharacterized protein</fullName>
    </submittedName>
</protein>
<evidence type="ECO:0000313" key="2">
    <source>
        <dbReference type="Proteomes" id="UP001060215"/>
    </source>
</evidence>
<evidence type="ECO:0000313" key="1">
    <source>
        <dbReference type="EMBL" id="KAI8026108.1"/>
    </source>
</evidence>
<keyword evidence="2" id="KW-1185">Reference proteome</keyword>
<comment type="caution">
    <text evidence="1">The sequence shown here is derived from an EMBL/GenBank/DDBJ whole genome shotgun (WGS) entry which is preliminary data.</text>
</comment>
<reference evidence="1 2" key="1">
    <citation type="journal article" date="2022" name="Plant J.">
        <title>Chromosome-level genome of Camellia lanceoleosa provides a valuable resource for understanding genome evolution and self-incompatibility.</title>
        <authorList>
            <person name="Gong W."/>
            <person name="Xiao S."/>
            <person name="Wang L."/>
            <person name="Liao Z."/>
            <person name="Chang Y."/>
            <person name="Mo W."/>
            <person name="Hu G."/>
            <person name="Li W."/>
            <person name="Zhao G."/>
            <person name="Zhu H."/>
            <person name="Hu X."/>
            <person name="Ji K."/>
            <person name="Xiang X."/>
            <person name="Song Q."/>
            <person name="Yuan D."/>
            <person name="Jin S."/>
            <person name="Zhang L."/>
        </authorList>
    </citation>
    <scope>NUCLEOTIDE SEQUENCE [LARGE SCALE GENOMIC DNA]</scope>
    <source>
        <strain evidence="1">SQ_2022a</strain>
    </source>
</reference>
<name>A0ACC0IL76_9ERIC</name>
<organism evidence="1 2">
    <name type="scientific">Camellia lanceoleosa</name>
    <dbReference type="NCBI Taxonomy" id="1840588"/>
    <lineage>
        <taxon>Eukaryota</taxon>
        <taxon>Viridiplantae</taxon>
        <taxon>Streptophyta</taxon>
        <taxon>Embryophyta</taxon>
        <taxon>Tracheophyta</taxon>
        <taxon>Spermatophyta</taxon>
        <taxon>Magnoliopsida</taxon>
        <taxon>eudicotyledons</taxon>
        <taxon>Gunneridae</taxon>
        <taxon>Pentapetalae</taxon>
        <taxon>asterids</taxon>
        <taxon>Ericales</taxon>
        <taxon>Theaceae</taxon>
        <taxon>Camellia</taxon>
    </lineage>
</organism>